<accession>A0A9W9XQZ8</accession>
<feature type="compositionally biased region" description="Low complexity" evidence="1">
    <location>
        <begin position="403"/>
        <end position="415"/>
    </location>
</feature>
<feature type="compositionally biased region" description="Polar residues" evidence="1">
    <location>
        <begin position="339"/>
        <end position="365"/>
    </location>
</feature>
<evidence type="ECO:0008006" key="4">
    <source>
        <dbReference type="Google" id="ProtNLM"/>
    </source>
</evidence>
<feature type="compositionally biased region" description="Polar residues" evidence="1">
    <location>
        <begin position="822"/>
        <end position="846"/>
    </location>
</feature>
<feature type="compositionally biased region" description="Polar residues" evidence="1">
    <location>
        <begin position="155"/>
        <end position="168"/>
    </location>
</feature>
<feature type="compositionally biased region" description="Basic and acidic residues" evidence="1">
    <location>
        <begin position="136"/>
        <end position="146"/>
    </location>
</feature>
<keyword evidence="3" id="KW-1185">Reference proteome</keyword>
<organism evidence="2 3">
    <name type="scientific">Penicillium fimorum</name>
    <dbReference type="NCBI Taxonomy" id="1882269"/>
    <lineage>
        <taxon>Eukaryota</taxon>
        <taxon>Fungi</taxon>
        <taxon>Dikarya</taxon>
        <taxon>Ascomycota</taxon>
        <taxon>Pezizomycotina</taxon>
        <taxon>Eurotiomycetes</taxon>
        <taxon>Eurotiomycetidae</taxon>
        <taxon>Eurotiales</taxon>
        <taxon>Aspergillaceae</taxon>
        <taxon>Penicillium</taxon>
    </lineage>
</organism>
<dbReference type="AlphaFoldDB" id="A0A9W9XQZ8"/>
<feature type="compositionally biased region" description="Low complexity" evidence="1">
    <location>
        <begin position="302"/>
        <end position="311"/>
    </location>
</feature>
<evidence type="ECO:0000313" key="3">
    <source>
        <dbReference type="Proteomes" id="UP001149954"/>
    </source>
</evidence>
<feature type="compositionally biased region" description="Polar residues" evidence="1">
    <location>
        <begin position="227"/>
        <end position="263"/>
    </location>
</feature>
<feature type="compositionally biased region" description="Pro residues" evidence="1">
    <location>
        <begin position="676"/>
        <end position="695"/>
    </location>
</feature>
<gene>
    <name evidence="2" type="ORF">N7463_009553</name>
</gene>
<dbReference type="EMBL" id="JAPWDS010000005">
    <property type="protein sequence ID" value="KAJ5497566.1"/>
    <property type="molecule type" value="Genomic_DNA"/>
</dbReference>
<dbReference type="OrthoDB" id="5424797at2759"/>
<feature type="region of interest" description="Disordered" evidence="1">
    <location>
        <begin position="67"/>
        <end position="205"/>
    </location>
</feature>
<comment type="caution">
    <text evidence="2">The sequence shown here is derived from an EMBL/GenBank/DDBJ whole genome shotgun (WGS) entry which is preliminary data.</text>
</comment>
<reference evidence="2" key="1">
    <citation type="submission" date="2022-12" db="EMBL/GenBank/DDBJ databases">
        <authorList>
            <person name="Petersen C."/>
        </authorList>
    </citation>
    <scope>NUCLEOTIDE SEQUENCE</scope>
    <source>
        <strain evidence="2">IBT 29495</strain>
    </source>
</reference>
<sequence length="1066" mass="116915">MSNGGISGFNWLQSFLPSDDQPDHGSSLNNEAYQAHPTFHDAEEVDKAAVMHQQAQRAHLFMKSTNHGANHALNPSQVYPQASGGQYRGNQDQESSNVQFNNPPSGSSAYPAHRSHNISQRSNPTVPSQHHLTSRVHQDAYRDGQARMDLAGPSTRRSNSMSNSLEVDQSTHRAGETTRLAGPPQRTNQHMARPLPTSQTPYQGYSANLNQHSRMLYVGQGMMTQGQKIHTPAASQSPSYRHSTTSAENTQQLSVSSTVQISCPRSPVQRTHEPVARPQASQSPYQCHSTIPTHNDQRSSHSHTPPSSHSSMDTGLYNPLVLPKGFNTSAARSPLDPHQSITPTTSTREGSNSQTQNPTANSARSNLMPPRPSAQNYAHVQSAVPTAPNRVNSPATPQPASTPSPSISIVSSAPASTPPAAPAQTTVPHHLDKGWTQGKGGTQGKAAPTSSYQAPNQTSQRAPIPEQNEKNISAVSSSFASSSAPAASHPGPSYNSSYTSRPRRGTFAESAVAQQHDARNPQSRYFPLPGQPQHQKKWWVPTQDHLSGSMPPAKMQRLDNMTPQNDTSARSSVQGAQFSMEYPQPRGPGKIVKNRHDLVQPIRRSDALPKHTYDPASIARDVLIAAGKHPTEKVLNHHLEGLRRNFTKIDYLADLATFRWDLVDVKQPEPQVNRMPPVPTPQIPLRPPHPQPPPAAWQSFPREPNAGVPNHVITRDFAPMPSRDTPPNRQAMRTRIDARAPPGGLSAWGTLPFKPPTYHSPQPIYYSNLSSGLPRVDPVPASPQPFHKAVPLPNPLPPQQRRQSTTKSAAPPKPPHAAKLSTPKSTTKPNPQGQTARSQSDSSRTVKSPEIRRLSQPQVVIPLSPHKMPQNQNRRSGRPLKTGANHIEVAIHREQPVNYQIFPCKWEGCAAELHNIDSVRSHVIIVHIPHSLVCKWKECGNRTPMVAADMFRHVSNEHISKMAWQLGDGPTVPVTAENKPNYLSVLSDRSARKGTMVLPVDEHQVKAFSKVHGKLTEKTKAQALLEAGRHWKQQVGPEMDWSDRRLSTPARQTRVHCGEMAFVGED</sequence>
<feature type="compositionally biased region" description="Polar residues" evidence="1">
    <location>
        <begin position="279"/>
        <end position="294"/>
    </location>
</feature>
<feature type="region of interest" description="Disordered" evidence="1">
    <location>
        <begin position="776"/>
        <end position="880"/>
    </location>
</feature>
<proteinExistence type="predicted"/>
<feature type="compositionally biased region" description="Polar residues" evidence="1">
    <location>
        <begin position="448"/>
        <end position="461"/>
    </location>
</feature>
<feature type="compositionally biased region" description="Low complexity" evidence="1">
    <location>
        <begin position="473"/>
        <end position="493"/>
    </location>
</feature>
<evidence type="ECO:0000313" key="2">
    <source>
        <dbReference type="EMBL" id="KAJ5497566.1"/>
    </source>
</evidence>
<reference evidence="2" key="2">
    <citation type="journal article" date="2023" name="IMA Fungus">
        <title>Comparative genomic study of the Penicillium genus elucidates a diverse pangenome and 15 lateral gene transfer events.</title>
        <authorList>
            <person name="Petersen C."/>
            <person name="Sorensen T."/>
            <person name="Nielsen M.R."/>
            <person name="Sondergaard T.E."/>
            <person name="Sorensen J.L."/>
            <person name="Fitzpatrick D.A."/>
            <person name="Frisvad J.C."/>
            <person name="Nielsen K.L."/>
        </authorList>
    </citation>
    <scope>NUCLEOTIDE SEQUENCE</scope>
    <source>
        <strain evidence="2">IBT 29495</strain>
    </source>
</reference>
<feature type="region of interest" description="Disordered" evidence="1">
    <location>
        <begin position="671"/>
        <end position="729"/>
    </location>
</feature>
<feature type="region of interest" description="Disordered" evidence="1">
    <location>
        <begin position="227"/>
        <end position="502"/>
    </location>
</feature>
<protein>
    <recommendedName>
        <fullName evidence="4">C2H2-type domain-containing protein</fullName>
    </recommendedName>
</protein>
<feature type="compositionally biased region" description="Polar residues" evidence="1">
    <location>
        <begin position="117"/>
        <end position="131"/>
    </location>
</feature>
<dbReference type="Proteomes" id="UP001149954">
    <property type="component" value="Unassembled WGS sequence"/>
</dbReference>
<feature type="compositionally biased region" description="Polar residues" evidence="1">
    <location>
        <begin position="185"/>
        <end position="205"/>
    </location>
</feature>
<evidence type="ECO:0000256" key="1">
    <source>
        <dbReference type="SAM" id="MobiDB-lite"/>
    </source>
</evidence>
<feature type="compositionally biased region" description="Polar residues" evidence="1">
    <location>
        <begin position="67"/>
        <end position="108"/>
    </location>
</feature>
<name>A0A9W9XQZ8_9EURO</name>